<dbReference type="InterPro" id="IPR001606">
    <property type="entry name" value="ARID_dom"/>
</dbReference>
<dbReference type="GO" id="GO:0003677">
    <property type="term" value="F:DNA binding"/>
    <property type="evidence" value="ECO:0007669"/>
    <property type="project" value="InterPro"/>
</dbReference>
<feature type="domain" description="JmjN" evidence="5">
    <location>
        <begin position="766"/>
        <end position="807"/>
    </location>
</feature>
<feature type="region of interest" description="Disordered" evidence="3">
    <location>
        <begin position="1"/>
        <end position="25"/>
    </location>
</feature>
<evidence type="ECO:0000256" key="1">
    <source>
        <dbReference type="ARBA" id="ARBA00004123"/>
    </source>
</evidence>
<organism evidence="7">
    <name type="scientific">Papilio xuthus</name>
    <name type="common">Asian swallowtail butterfly</name>
    <dbReference type="NCBI Taxonomy" id="66420"/>
    <lineage>
        <taxon>Eukaryota</taxon>
        <taxon>Metazoa</taxon>
        <taxon>Ecdysozoa</taxon>
        <taxon>Arthropoda</taxon>
        <taxon>Hexapoda</taxon>
        <taxon>Insecta</taxon>
        <taxon>Pterygota</taxon>
        <taxon>Neoptera</taxon>
        <taxon>Endopterygota</taxon>
        <taxon>Lepidoptera</taxon>
        <taxon>Glossata</taxon>
        <taxon>Ditrysia</taxon>
        <taxon>Papilionoidea</taxon>
        <taxon>Papilionidae</taxon>
        <taxon>Papilioninae</taxon>
        <taxon>Papilio</taxon>
    </lineage>
</organism>
<dbReference type="PANTHER" id="PTHR10694">
    <property type="entry name" value="LYSINE-SPECIFIC DEMETHYLASE"/>
    <property type="match status" value="1"/>
</dbReference>
<feature type="compositionally biased region" description="Polar residues" evidence="3">
    <location>
        <begin position="368"/>
        <end position="379"/>
    </location>
</feature>
<dbReference type="SMART" id="SM01014">
    <property type="entry name" value="ARID"/>
    <property type="match status" value="1"/>
</dbReference>
<feature type="region of interest" description="Disordered" evidence="3">
    <location>
        <begin position="622"/>
        <end position="641"/>
    </location>
</feature>
<proteinExistence type="predicted"/>
<reference evidence="7" key="1">
    <citation type="submission" date="2025-08" db="UniProtKB">
        <authorList>
            <consortium name="RefSeq"/>
        </authorList>
    </citation>
    <scope>IDENTIFICATION</scope>
</reference>
<evidence type="ECO:0000259" key="6">
    <source>
        <dbReference type="PROSITE" id="PS51184"/>
    </source>
</evidence>
<dbReference type="GO" id="GO:0006338">
    <property type="term" value="P:chromatin remodeling"/>
    <property type="evidence" value="ECO:0007669"/>
    <property type="project" value="TreeGrafter"/>
</dbReference>
<feature type="compositionally biased region" description="Basic and acidic residues" evidence="3">
    <location>
        <begin position="240"/>
        <end position="251"/>
    </location>
</feature>
<protein>
    <submittedName>
        <fullName evidence="7">Uncharacterized protein LOC106126397 isoform X1</fullName>
    </submittedName>
</protein>
<dbReference type="CTD" id="3720"/>
<dbReference type="PROSITE" id="PS51183">
    <property type="entry name" value="JMJN"/>
    <property type="match status" value="1"/>
</dbReference>
<dbReference type="GO" id="GO:0005634">
    <property type="term" value="C:nucleus"/>
    <property type="evidence" value="ECO:0007669"/>
    <property type="project" value="UniProtKB-SubCell"/>
</dbReference>
<feature type="compositionally biased region" description="Basic and acidic residues" evidence="3">
    <location>
        <begin position="181"/>
        <end position="200"/>
    </location>
</feature>
<comment type="subcellular location">
    <subcellularLocation>
        <location evidence="1">Nucleus</location>
    </subcellularLocation>
</comment>
<dbReference type="PROSITE" id="PS51011">
    <property type="entry name" value="ARID"/>
    <property type="match status" value="1"/>
</dbReference>
<dbReference type="Proteomes" id="UP000694872">
    <property type="component" value="Unplaced"/>
</dbReference>
<name>A0AAJ7EJA4_PAPXU</name>
<feature type="compositionally biased region" description="Polar residues" evidence="3">
    <location>
        <begin position="317"/>
        <end position="328"/>
    </location>
</feature>
<dbReference type="RefSeq" id="XP_013179495.1">
    <property type="nucleotide sequence ID" value="XM_013324041.1"/>
</dbReference>
<gene>
    <name evidence="7" type="primary">LOC106126397</name>
</gene>
<feature type="compositionally biased region" description="Low complexity" evidence="3">
    <location>
        <begin position="474"/>
        <end position="483"/>
    </location>
</feature>
<dbReference type="Gene3D" id="1.10.150.60">
    <property type="entry name" value="ARID DNA-binding domain"/>
    <property type="match status" value="1"/>
</dbReference>
<feature type="compositionally biased region" description="Polar residues" evidence="3">
    <location>
        <begin position="345"/>
        <end position="355"/>
    </location>
</feature>
<dbReference type="InterPro" id="IPR036431">
    <property type="entry name" value="ARID_dom_sf"/>
</dbReference>
<feature type="region of interest" description="Disordered" evidence="3">
    <location>
        <begin position="174"/>
        <end position="382"/>
    </location>
</feature>
<dbReference type="Pfam" id="PF01388">
    <property type="entry name" value="ARID"/>
    <property type="match status" value="1"/>
</dbReference>
<dbReference type="InterPro" id="IPR004198">
    <property type="entry name" value="Znf_C5HC2"/>
</dbReference>
<dbReference type="SMART" id="SM00501">
    <property type="entry name" value="BRIGHT"/>
    <property type="match status" value="1"/>
</dbReference>
<dbReference type="GO" id="GO:0000785">
    <property type="term" value="C:chromatin"/>
    <property type="evidence" value="ECO:0007669"/>
    <property type="project" value="TreeGrafter"/>
</dbReference>
<dbReference type="GO" id="GO:0010468">
    <property type="term" value="P:regulation of gene expression"/>
    <property type="evidence" value="ECO:0007669"/>
    <property type="project" value="TreeGrafter"/>
</dbReference>
<evidence type="ECO:0000256" key="3">
    <source>
        <dbReference type="SAM" id="MobiDB-lite"/>
    </source>
</evidence>
<dbReference type="SMART" id="SM00545">
    <property type="entry name" value="JmjN"/>
    <property type="match status" value="1"/>
</dbReference>
<dbReference type="Pfam" id="PF02373">
    <property type="entry name" value="JmjC"/>
    <property type="match status" value="1"/>
</dbReference>
<dbReference type="PROSITE" id="PS51184">
    <property type="entry name" value="JMJC"/>
    <property type="match status" value="1"/>
</dbReference>
<evidence type="ECO:0000259" key="4">
    <source>
        <dbReference type="PROSITE" id="PS51011"/>
    </source>
</evidence>
<accession>A0AAJ7EJA4</accession>
<feature type="compositionally biased region" description="Basic residues" evidence="3">
    <location>
        <begin position="272"/>
        <end position="281"/>
    </location>
</feature>
<dbReference type="KEGG" id="pxu:106126397"/>
<evidence type="ECO:0000259" key="5">
    <source>
        <dbReference type="PROSITE" id="PS51183"/>
    </source>
</evidence>
<dbReference type="Pfam" id="PF02928">
    <property type="entry name" value="zf-C5HC2"/>
    <property type="match status" value="1"/>
</dbReference>
<dbReference type="InterPro" id="IPR003349">
    <property type="entry name" value="JmjN"/>
</dbReference>
<dbReference type="SUPFAM" id="SSF46774">
    <property type="entry name" value="ARID-like"/>
    <property type="match status" value="1"/>
</dbReference>
<dbReference type="InterPro" id="IPR003347">
    <property type="entry name" value="JmjC_dom"/>
</dbReference>
<sequence>MKRRKVQAQRKFAQGVYIPPNTQNTNIDKVTNPSTPKDNDIRSNVFHSSTSAKSLLDVISFQNLHKHREPIVLLERLRHYPEQLQASSSDTSQEYSISKIKKVATAIKHNMCLRPKKKFTKFVKRLREKNIIKSKREPKVNKDASNLEAIDSCNEDDKPLMYLAKEEKNNKTVNKTCSNTNKEKEKKVSFNIGPHEHLSSDDYEPQQKSGQQYDPHGHNSATHKDGLTKQSIVYTRSHGRTTESREYEQEVPKGPGRRHRSRSILKTDSVKRQRLGTRSSRRSVASASESDNEELQENDESGCTSSPKKTVIDDTNKNGLPTQRLTSRSLDDASKSRQEEPCNGQPHSNSLLQNTDKIRNSGEKETPQKTSSQPSTPNKKLTAITVTTTAEINTTAKSSTSLRLLKKRPSNTTLESLIQSALEVQPIVKIESPGRFSLLEKIMITNSSKSSQVKSIGEGQKSKSENSDANTKPTTSTDDTVSTSEDDHNNEPSTAEKYLNAPLISRRSRTVHIPLDKMSKTNQDKRNITKKQISSAIEQSDSIDTTSKIKKHQINCPSKNYPSMKDVVYADPKDLVNRCEQCDYCAFVDKVQCVSNMFKIQYCRKIIKLKIYGFDAEDEETEKSESNISRTKKRQGNEPNTDCDKQTCYLIYDKDSDHVVEVKRTLCANQVAHIESANIVPKTSNTKIMTVTALDRDYLLDDIINFVLSEKPKTKVETPSHSVNGAKSVSAQKPTNAYKVNGDHNGTEQKSSAIPKPVPNARRTDAPIFFPNEQEFKDPIAYFTKIMPFAAKYGLCKVVAPKNFKPKCMLDDEVRFEVTNQYISRLYKRWGPASRELCAIKAYLASQSVIFSRPPLLEGVEVNLPKLYYLVQTLGGLKEVIEKKRWTKVAEEMNLSKTPKIEVKLDQIYVKYILPYDTMSDDERTDLMKAVDNHWSKKHKKMLQRAMKPLHRQKRLLDESESSEEDIDEDVYVSGALAEAEDCISNGRQMNLLTFKKVASKCKEMYIPNSNQNTQIEIEQTYWKMVLLAQDHICVNNASIDTGEEGYGFTKDQRDSYGKHPWNLKVLSQNSGNVLRFLGPVLGVTVPTLHLGMVFSTSCWHRDPHGLPWIEYMHTGPGKIWYGIPDEQSDNFRRAVEQLCPTSCQNKSIWLPSDITMIPPDLLLLNNVSISRAVQEPGQFILVFPKAYSCSIATGYTVSESVYFATNSWLETIDQVFQEVRQSCEPTMFSLEHLLVSAARDLRAPTEVLKLVHVLLGKIIREELKNRNALAAYKILNYNPQQNRLTRKRPAGAWNVRDQDECEICQATLYLSKVRGLTDKKRSVCLQHALQLLDTEKNKECDLTGVELELFFSDAELERIMTKIKARI</sequence>
<feature type="compositionally biased region" description="Basic and acidic residues" evidence="3">
    <location>
        <begin position="329"/>
        <end position="340"/>
    </location>
</feature>
<keyword evidence="2" id="KW-0539">Nucleus</keyword>
<feature type="domain" description="ARID" evidence="4">
    <location>
        <begin position="830"/>
        <end position="921"/>
    </location>
</feature>
<feature type="compositionally biased region" description="Acidic residues" evidence="3">
    <location>
        <begin position="290"/>
        <end position="300"/>
    </location>
</feature>
<dbReference type="GeneID" id="106126397"/>
<evidence type="ECO:0000313" key="7">
    <source>
        <dbReference type="RefSeq" id="XP_013179495.1"/>
    </source>
</evidence>
<feature type="compositionally biased region" description="Basic and acidic residues" evidence="3">
    <location>
        <begin position="356"/>
        <end position="367"/>
    </location>
</feature>
<dbReference type="SUPFAM" id="SSF51197">
    <property type="entry name" value="Clavaminate synthase-like"/>
    <property type="match status" value="1"/>
</dbReference>
<feature type="region of interest" description="Disordered" evidence="3">
    <location>
        <begin position="448"/>
        <end position="501"/>
    </location>
</feature>
<evidence type="ECO:0000256" key="2">
    <source>
        <dbReference type="ARBA" id="ARBA00023242"/>
    </source>
</evidence>
<dbReference type="SMART" id="SM00558">
    <property type="entry name" value="JmjC"/>
    <property type="match status" value="1"/>
</dbReference>
<dbReference type="Pfam" id="PF02375">
    <property type="entry name" value="JmjN"/>
    <property type="match status" value="1"/>
</dbReference>
<feature type="domain" description="JmjC" evidence="6">
    <location>
        <begin position="1056"/>
        <end position="1221"/>
    </location>
</feature>
<dbReference type="PANTHER" id="PTHR10694:SF113">
    <property type="entry name" value="PROTEIN JUMONJI"/>
    <property type="match status" value="1"/>
</dbReference>
<dbReference type="Gene3D" id="2.60.120.650">
    <property type="entry name" value="Cupin"/>
    <property type="match status" value="1"/>
</dbReference>